<organism evidence="5 6">
    <name type="scientific">Dactylosporangium salmoneum</name>
    <dbReference type="NCBI Taxonomy" id="53361"/>
    <lineage>
        <taxon>Bacteria</taxon>
        <taxon>Bacillati</taxon>
        <taxon>Actinomycetota</taxon>
        <taxon>Actinomycetes</taxon>
        <taxon>Micromonosporales</taxon>
        <taxon>Micromonosporaceae</taxon>
        <taxon>Dactylosporangium</taxon>
    </lineage>
</organism>
<keyword evidence="2" id="KW-0812">Transmembrane</keyword>
<accession>A0ABN3H3W3</accession>
<feature type="region of interest" description="Disordered" evidence="1">
    <location>
        <begin position="294"/>
        <end position="325"/>
    </location>
</feature>
<evidence type="ECO:0000313" key="6">
    <source>
        <dbReference type="Proteomes" id="UP001501444"/>
    </source>
</evidence>
<dbReference type="EMBL" id="BAAARV010000066">
    <property type="protein sequence ID" value="GAA2367738.1"/>
    <property type="molecule type" value="Genomic_DNA"/>
</dbReference>
<dbReference type="PROSITE" id="PS51257">
    <property type="entry name" value="PROKAR_LIPOPROTEIN"/>
    <property type="match status" value="1"/>
</dbReference>
<feature type="region of interest" description="Disordered" evidence="1">
    <location>
        <begin position="30"/>
        <end position="74"/>
    </location>
</feature>
<feature type="compositionally biased region" description="Low complexity" evidence="1">
    <location>
        <begin position="30"/>
        <end position="73"/>
    </location>
</feature>
<keyword evidence="6" id="KW-1185">Reference proteome</keyword>
<evidence type="ECO:0000313" key="5">
    <source>
        <dbReference type="EMBL" id="GAA2367738.1"/>
    </source>
</evidence>
<dbReference type="RefSeq" id="WP_344616606.1">
    <property type="nucleotide sequence ID" value="NZ_BAAARV010000066.1"/>
</dbReference>
<dbReference type="Pfam" id="PF14257">
    <property type="entry name" value="DUF4349"/>
    <property type="match status" value="1"/>
</dbReference>
<evidence type="ECO:0000256" key="3">
    <source>
        <dbReference type="SAM" id="SignalP"/>
    </source>
</evidence>
<protein>
    <submittedName>
        <fullName evidence="5">DUF4349 domain-containing protein</fullName>
    </submittedName>
</protein>
<keyword evidence="2" id="KW-1133">Transmembrane helix</keyword>
<reference evidence="5 6" key="1">
    <citation type="journal article" date="2019" name="Int. J. Syst. Evol. Microbiol.">
        <title>The Global Catalogue of Microorganisms (GCM) 10K type strain sequencing project: providing services to taxonomists for standard genome sequencing and annotation.</title>
        <authorList>
            <consortium name="The Broad Institute Genomics Platform"/>
            <consortium name="The Broad Institute Genome Sequencing Center for Infectious Disease"/>
            <person name="Wu L."/>
            <person name="Ma J."/>
        </authorList>
    </citation>
    <scope>NUCLEOTIDE SEQUENCE [LARGE SCALE GENOMIC DNA]</scope>
    <source>
        <strain evidence="5 6">JCM 3272</strain>
    </source>
</reference>
<dbReference type="InterPro" id="IPR025645">
    <property type="entry name" value="DUF4349"/>
</dbReference>
<evidence type="ECO:0000256" key="1">
    <source>
        <dbReference type="SAM" id="MobiDB-lite"/>
    </source>
</evidence>
<evidence type="ECO:0000256" key="2">
    <source>
        <dbReference type="SAM" id="Phobius"/>
    </source>
</evidence>
<dbReference type="Proteomes" id="UP001501444">
    <property type="component" value="Unassembled WGS sequence"/>
</dbReference>
<feature type="signal peptide" evidence="3">
    <location>
        <begin position="1"/>
        <end position="21"/>
    </location>
</feature>
<gene>
    <name evidence="5" type="ORF">GCM10010170_067350</name>
</gene>
<comment type="caution">
    <text evidence="5">The sequence shown here is derived from an EMBL/GenBank/DDBJ whole genome shotgun (WGS) entry which is preliminary data.</text>
</comment>
<feature type="domain" description="DUF4349" evidence="4">
    <location>
        <begin position="78"/>
        <end position="285"/>
    </location>
</feature>
<proteinExistence type="predicted"/>
<evidence type="ECO:0000259" key="4">
    <source>
        <dbReference type="Pfam" id="PF14257"/>
    </source>
</evidence>
<keyword evidence="2" id="KW-0472">Membrane</keyword>
<name>A0ABN3H3W3_9ACTN</name>
<feature type="transmembrane region" description="Helical" evidence="2">
    <location>
        <begin position="266"/>
        <end position="285"/>
    </location>
</feature>
<keyword evidence="3" id="KW-0732">Signal</keyword>
<feature type="chain" id="PRO_5047087326" evidence="3">
    <location>
        <begin position="22"/>
        <end position="325"/>
    </location>
</feature>
<sequence>MSVRRTGLLPAAAMLALAVLALGGCSAESSDSASSKAAAPQRGTEANAAAGAGPALDAPQQQQQDSAQQKAPQIADDRSIIYSGTITLEAKNVNDAATRAISFATAAGGFVGSDNRQIDGDGSTATLILRVPAEKFDSTLDQVKTIGEEESRQLSAQDVTDQVADVDSRLKTAQASVARIRELMAKAQTIGEITSLESELSRRESDLESLQARKRRLDGLTALSTITVVLHGPQAPVVSKKDTGITVGLRNGWGAFVAFLRVALTVLGWLLPWIVFVGIPVYLLIRLWRRRRTTPSKPPVSVVAEGAEAEPTRAPEALSDLPSAR</sequence>